<keyword evidence="2" id="KW-1185">Reference proteome</keyword>
<dbReference type="Proteomes" id="UP001281147">
    <property type="component" value="Unassembled WGS sequence"/>
</dbReference>
<comment type="caution">
    <text evidence="1">The sequence shown here is derived from an EMBL/GenBank/DDBJ whole genome shotgun (WGS) entry which is preliminary data.</text>
</comment>
<dbReference type="EMBL" id="JAUTXU010000059">
    <property type="protein sequence ID" value="KAK3713893.1"/>
    <property type="molecule type" value="Genomic_DNA"/>
</dbReference>
<evidence type="ECO:0000313" key="1">
    <source>
        <dbReference type="EMBL" id="KAK3713893.1"/>
    </source>
</evidence>
<reference evidence="1" key="1">
    <citation type="submission" date="2023-07" db="EMBL/GenBank/DDBJ databases">
        <title>Black Yeasts Isolated from many extreme environments.</title>
        <authorList>
            <person name="Coleine C."/>
            <person name="Stajich J.E."/>
            <person name="Selbmann L."/>
        </authorList>
    </citation>
    <scope>NUCLEOTIDE SEQUENCE</scope>
    <source>
        <strain evidence="1">CCFEE 5714</strain>
    </source>
</reference>
<name>A0ACC3NBC0_9PEZI</name>
<protein>
    <submittedName>
        <fullName evidence="1">Uncharacterized protein</fullName>
    </submittedName>
</protein>
<evidence type="ECO:0000313" key="2">
    <source>
        <dbReference type="Proteomes" id="UP001281147"/>
    </source>
</evidence>
<accession>A0ACC3NBC0</accession>
<sequence>MTFAKGGTYPRANFLVDGSLIGAYAATVGEDKSLTLVKSTDDSASWSFLGTAATRPTASSDLENPYPLQLPGGRVLLAYRNHDKDPDSGESTAFRITVSYSDDIGANWEFLFDAATTTAEFGFWEPLLRSAQGGSLQIYYSRETSLDDQDSIERSSPLMEKRTAVFESLQCGSFQLGSVASPDDGKTWDNRRTVYLPTGTNNNAGTPQVVNVGGTLYVHFMTDEGTQLHDWINGAGAKLITPGDDGSTWDNQIEVFTPQANWPGMVALNDSSLLYMADKNGAKGHKIVLS</sequence>
<gene>
    <name evidence="1" type="ORF">LTR37_008143</name>
</gene>
<organism evidence="1 2">
    <name type="scientific">Vermiconidia calcicola</name>
    <dbReference type="NCBI Taxonomy" id="1690605"/>
    <lineage>
        <taxon>Eukaryota</taxon>
        <taxon>Fungi</taxon>
        <taxon>Dikarya</taxon>
        <taxon>Ascomycota</taxon>
        <taxon>Pezizomycotina</taxon>
        <taxon>Dothideomycetes</taxon>
        <taxon>Dothideomycetidae</taxon>
        <taxon>Mycosphaerellales</taxon>
        <taxon>Extremaceae</taxon>
        <taxon>Vermiconidia</taxon>
    </lineage>
</organism>
<proteinExistence type="predicted"/>